<comment type="caution">
    <text evidence="1">The sequence shown here is derived from an EMBL/GenBank/DDBJ whole genome shotgun (WGS) entry which is preliminary data.</text>
</comment>
<evidence type="ECO:0000313" key="1">
    <source>
        <dbReference type="EMBL" id="KAH6941619.1"/>
    </source>
</evidence>
<organism evidence="1 2">
    <name type="scientific">Hyalomma asiaticum</name>
    <name type="common">Tick</name>
    <dbReference type="NCBI Taxonomy" id="266040"/>
    <lineage>
        <taxon>Eukaryota</taxon>
        <taxon>Metazoa</taxon>
        <taxon>Ecdysozoa</taxon>
        <taxon>Arthropoda</taxon>
        <taxon>Chelicerata</taxon>
        <taxon>Arachnida</taxon>
        <taxon>Acari</taxon>
        <taxon>Parasitiformes</taxon>
        <taxon>Ixodida</taxon>
        <taxon>Ixodoidea</taxon>
        <taxon>Ixodidae</taxon>
        <taxon>Hyalomminae</taxon>
        <taxon>Hyalomma</taxon>
    </lineage>
</organism>
<dbReference type="EMBL" id="CM023491">
    <property type="protein sequence ID" value="KAH6941619.1"/>
    <property type="molecule type" value="Genomic_DNA"/>
</dbReference>
<evidence type="ECO:0000313" key="2">
    <source>
        <dbReference type="Proteomes" id="UP000821845"/>
    </source>
</evidence>
<sequence length="103" mass="11382">MEVFNQKQSESDPQEHRPRHHQGQVVTRDFSCDGPQMSETIVSSAHLKGIAAAKEDECEEEGRERGLSSSSRVTFEITGGHVVTCRNHAWSCSPANHDAPQPV</sequence>
<reference evidence="1" key="1">
    <citation type="submission" date="2020-05" db="EMBL/GenBank/DDBJ databases">
        <title>Large-scale comparative analyses of tick genomes elucidate their genetic diversity and vector capacities.</title>
        <authorList>
            <person name="Jia N."/>
            <person name="Wang J."/>
            <person name="Shi W."/>
            <person name="Du L."/>
            <person name="Sun Y."/>
            <person name="Zhan W."/>
            <person name="Jiang J."/>
            <person name="Wang Q."/>
            <person name="Zhang B."/>
            <person name="Ji P."/>
            <person name="Sakyi L.B."/>
            <person name="Cui X."/>
            <person name="Yuan T."/>
            <person name="Jiang B."/>
            <person name="Yang W."/>
            <person name="Lam T.T.-Y."/>
            <person name="Chang Q."/>
            <person name="Ding S."/>
            <person name="Wang X."/>
            <person name="Zhu J."/>
            <person name="Ruan X."/>
            <person name="Zhao L."/>
            <person name="Wei J."/>
            <person name="Que T."/>
            <person name="Du C."/>
            <person name="Cheng J."/>
            <person name="Dai P."/>
            <person name="Han X."/>
            <person name="Huang E."/>
            <person name="Gao Y."/>
            <person name="Liu J."/>
            <person name="Shao H."/>
            <person name="Ye R."/>
            <person name="Li L."/>
            <person name="Wei W."/>
            <person name="Wang X."/>
            <person name="Wang C."/>
            <person name="Yang T."/>
            <person name="Huo Q."/>
            <person name="Li W."/>
            <person name="Guo W."/>
            <person name="Chen H."/>
            <person name="Zhou L."/>
            <person name="Ni X."/>
            <person name="Tian J."/>
            <person name="Zhou Y."/>
            <person name="Sheng Y."/>
            <person name="Liu T."/>
            <person name="Pan Y."/>
            <person name="Xia L."/>
            <person name="Li J."/>
            <person name="Zhao F."/>
            <person name="Cao W."/>
        </authorList>
    </citation>
    <scope>NUCLEOTIDE SEQUENCE</scope>
    <source>
        <strain evidence="1">Hyas-2018</strain>
    </source>
</reference>
<protein>
    <submittedName>
        <fullName evidence="1">Uncharacterized protein</fullName>
    </submittedName>
</protein>
<keyword evidence="2" id="KW-1185">Reference proteome</keyword>
<gene>
    <name evidence="1" type="ORF">HPB50_020983</name>
</gene>
<accession>A0ACB7T9R1</accession>
<dbReference type="Proteomes" id="UP000821845">
    <property type="component" value="Chromosome 11"/>
</dbReference>
<proteinExistence type="predicted"/>
<name>A0ACB7T9R1_HYAAI</name>